<evidence type="ECO:0000256" key="1">
    <source>
        <dbReference type="SAM" id="MobiDB-lite"/>
    </source>
</evidence>
<gene>
    <name evidence="2" type="ORF">Pan216_13210</name>
</gene>
<feature type="region of interest" description="Disordered" evidence="1">
    <location>
        <begin position="144"/>
        <end position="165"/>
    </location>
</feature>
<dbReference type="OrthoDB" id="289394at2"/>
<proteinExistence type="predicted"/>
<name>A0A518B0I3_9BACT</name>
<dbReference type="Proteomes" id="UP000317093">
    <property type="component" value="Chromosome"/>
</dbReference>
<evidence type="ECO:0000313" key="2">
    <source>
        <dbReference type="EMBL" id="QDU60480.1"/>
    </source>
</evidence>
<dbReference type="EMBL" id="CP036279">
    <property type="protein sequence ID" value="QDU60480.1"/>
    <property type="molecule type" value="Genomic_DNA"/>
</dbReference>
<dbReference type="KEGG" id="knv:Pan216_13210"/>
<dbReference type="AlphaFoldDB" id="A0A518B0I3"/>
<reference evidence="2 3" key="1">
    <citation type="submission" date="2019-02" db="EMBL/GenBank/DDBJ databases">
        <title>Deep-cultivation of Planctomycetes and their phenomic and genomic characterization uncovers novel biology.</title>
        <authorList>
            <person name="Wiegand S."/>
            <person name="Jogler M."/>
            <person name="Boedeker C."/>
            <person name="Pinto D."/>
            <person name="Vollmers J."/>
            <person name="Rivas-Marin E."/>
            <person name="Kohn T."/>
            <person name="Peeters S.H."/>
            <person name="Heuer A."/>
            <person name="Rast P."/>
            <person name="Oberbeckmann S."/>
            <person name="Bunk B."/>
            <person name="Jeske O."/>
            <person name="Meyerdierks A."/>
            <person name="Storesund J.E."/>
            <person name="Kallscheuer N."/>
            <person name="Luecker S."/>
            <person name="Lage O.M."/>
            <person name="Pohl T."/>
            <person name="Merkel B.J."/>
            <person name="Hornburger P."/>
            <person name="Mueller R.-W."/>
            <person name="Bruemmer F."/>
            <person name="Labrenz M."/>
            <person name="Spormann A.M."/>
            <person name="Op den Camp H."/>
            <person name="Overmann J."/>
            <person name="Amann R."/>
            <person name="Jetten M.S.M."/>
            <person name="Mascher T."/>
            <person name="Medema M.H."/>
            <person name="Devos D.P."/>
            <person name="Kaster A.-K."/>
            <person name="Ovreas L."/>
            <person name="Rohde M."/>
            <person name="Galperin M.Y."/>
            <person name="Jogler C."/>
        </authorList>
    </citation>
    <scope>NUCLEOTIDE SEQUENCE [LARGE SCALE GENOMIC DNA]</scope>
    <source>
        <strain evidence="2 3">Pan216</strain>
    </source>
</reference>
<protein>
    <recommendedName>
        <fullName evidence="4">Nickel uptake substrate-specific transmembrane region</fullName>
    </recommendedName>
</protein>
<accession>A0A518B0I3</accession>
<evidence type="ECO:0000313" key="3">
    <source>
        <dbReference type="Proteomes" id="UP000317093"/>
    </source>
</evidence>
<organism evidence="2 3">
    <name type="scientific">Kolteria novifilia</name>
    <dbReference type="NCBI Taxonomy" id="2527975"/>
    <lineage>
        <taxon>Bacteria</taxon>
        <taxon>Pseudomonadati</taxon>
        <taxon>Planctomycetota</taxon>
        <taxon>Planctomycetia</taxon>
        <taxon>Kolteriales</taxon>
        <taxon>Kolteriaceae</taxon>
        <taxon>Kolteria</taxon>
    </lineage>
</organism>
<dbReference type="PROSITE" id="PS51257">
    <property type="entry name" value="PROKAR_LIPOPROTEIN"/>
    <property type="match status" value="1"/>
</dbReference>
<sequence>MARRLSTSQRVNIARGGALIQCVAGLLVLGGCFGNPPLGRVHGRITLDGMPLRHAFVTFLPEHGRPAQAETDGHGNYELIYAPYRMGALLGPNVVRVSTYQPPEGGDTLDDGTPNPDPGIPELVPEWYNAESVLVRDVQRGDNHFDFDLTTRPPVSPNADGSLGR</sequence>
<dbReference type="RefSeq" id="WP_145256378.1">
    <property type="nucleotide sequence ID" value="NZ_CP036279.1"/>
</dbReference>
<evidence type="ECO:0008006" key="4">
    <source>
        <dbReference type="Google" id="ProtNLM"/>
    </source>
</evidence>
<keyword evidence="3" id="KW-1185">Reference proteome</keyword>